<evidence type="ECO:0000313" key="1">
    <source>
        <dbReference type="EMBL" id="PHV69603.1"/>
    </source>
</evidence>
<keyword evidence="2" id="KW-1185">Reference proteome</keyword>
<gene>
    <name evidence="1" type="ORF">CS063_14945</name>
</gene>
<organism evidence="1 2">
    <name type="scientific">Sporanaerobium hydrogeniformans</name>
    <dbReference type="NCBI Taxonomy" id="3072179"/>
    <lineage>
        <taxon>Bacteria</taxon>
        <taxon>Bacillati</taxon>
        <taxon>Bacillota</taxon>
        <taxon>Clostridia</taxon>
        <taxon>Lachnospirales</taxon>
        <taxon>Lachnospiraceae</taxon>
        <taxon>Sporanaerobium</taxon>
    </lineage>
</organism>
<evidence type="ECO:0000313" key="2">
    <source>
        <dbReference type="Proteomes" id="UP000224460"/>
    </source>
</evidence>
<dbReference type="EMBL" id="PEDL01000023">
    <property type="protein sequence ID" value="PHV69603.1"/>
    <property type="molecule type" value="Genomic_DNA"/>
</dbReference>
<sequence>MELFYQLSDCLSAYHQATDISIILMDGTDKVVNVFGKENGYCVLFKEACNKYCPCKETHAHACKEAANLGEGYIFSCPAGYIHFAVSLNMRSVPVAGIIAGPIALEYPDLDMIDEVIQKYNIALDYRTKLYSAYSSAPLVEPTRARYLCKLLFILASSVIHSDKESKEKISEKNKQQAKIGEYMQLIKSDTSIPSTPYELEKQLIEDVLKGNKEHAKSVVNEMLGRIYFSSGNNLEIIKTRSIELLALLSRAVVENGGSKEDVYHMTDTSLHKITTTRDLTDLSFLLLEVLEAFTNMAFTKYSMPNVPSLQKALKYIDQNYCNTITLEEVAQEADLNPAYLSHLFKKEMQINFSSYLLEKRMEQAKYLLKNTNMPLIDISMSLGFESQSYFTNVFKKQVGLTPKKYRYTL</sequence>
<proteinExistence type="predicted"/>
<dbReference type="Proteomes" id="UP000224460">
    <property type="component" value="Unassembled WGS sequence"/>
</dbReference>
<protein>
    <submittedName>
        <fullName evidence="1">Uncharacterized protein</fullName>
    </submittedName>
</protein>
<comment type="caution">
    <text evidence="1">The sequence shown here is derived from an EMBL/GenBank/DDBJ whole genome shotgun (WGS) entry which is preliminary data.</text>
</comment>
<name>A0AC61D968_9FIRM</name>
<accession>A0AC61D968</accession>
<reference evidence="1" key="1">
    <citation type="submission" date="2017-10" db="EMBL/GenBank/DDBJ databases">
        <title>Genome sequence of cellulolytic Lachnospiraceae bacterium XHS1971 isolated from hotspring sediment.</title>
        <authorList>
            <person name="Vasudevan G."/>
            <person name="Joshi A.J."/>
            <person name="Hivarkar S."/>
            <person name="Lanjekar V.B."/>
            <person name="Dhakephalkar P.K."/>
            <person name="Dagar S."/>
        </authorList>
    </citation>
    <scope>NUCLEOTIDE SEQUENCE</scope>
    <source>
        <strain evidence="1">XHS1971</strain>
    </source>
</reference>